<evidence type="ECO:0000313" key="1">
    <source>
        <dbReference type="EMBL" id="KIK00481.1"/>
    </source>
</evidence>
<dbReference type="HOGENOM" id="CLU_1917395_0_0_1"/>
<keyword evidence="2" id="KW-1185">Reference proteome</keyword>
<reference evidence="2" key="2">
    <citation type="submission" date="2015-01" db="EMBL/GenBank/DDBJ databases">
        <title>Evolutionary Origins and Diversification of the Mycorrhizal Mutualists.</title>
        <authorList>
            <consortium name="DOE Joint Genome Institute"/>
            <consortium name="Mycorrhizal Genomics Consortium"/>
            <person name="Kohler A."/>
            <person name="Kuo A."/>
            <person name="Nagy L.G."/>
            <person name="Floudas D."/>
            <person name="Copeland A."/>
            <person name="Barry K.W."/>
            <person name="Cichocki N."/>
            <person name="Veneault-Fourrey C."/>
            <person name="LaButti K."/>
            <person name="Lindquist E.A."/>
            <person name="Lipzen A."/>
            <person name="Lundell T."/>
            <person name="Morin E."/>
            <person name="Murat C."/>
            <person name="Riley R."/>
            <person name="Ohm R."/>
            <person name="Sun H."/>
            <person name="Tunlid A."/>
            <person name="Henrissat B."/>
            <person name="Grigoriev I.V."/>
            <person name="Hibbett D.S."/>
            <person name="Martin F."/>
        </authorList>
    </citation>
    <scope>NUCLEOTIDE SEQUENCE [LARGE SCALE GENOMIC DNA]</scope>
    <source>
        <strain evidence="2">LaAM-08-1</strain>
    </source>
</reference>
<protein>
    <submittedName>
        <fullName evidence="1">Uncharacterized protein</fullName>
    </submittedName>
</protein>
<proteinExistence type="predicted"/>
<reference evidence="1 2" key="1">
    <citation type="submission" date="2014-04" db="EMBL/GenBank/DDBJ databases">
        <authorList>
            <consortium name="DOE Joint Genome Institute"/>
            <person name="Kuo A."/>
            <person name="Kohler A."/>
            <person name="Nagy L.G."/>
            <person name="Floudas D."/>
            <person name="Copeland A."/>
            <person name="Barry K.W."/>
            <person name="Cichocki N."/>
            <person name="Veneault-Fourrey C."/>
            <person name="LaButti K."/>
            <person name="Lindquist E.A."/>
            <person name="Lipzen A."/>
            <person name="Lundell T."/>
            <person name="Morin E."/>
            <person name="Murat C."/>
            <person name="Sun H."/>
            <person name="Tunlid A."/>
            <person name="Henrissat B."/>
            <person name="Grigoriev I.V."/>
            <person name="Hibbett D.S."/>
            <person name="Martin F."/>
            <person name="Nordberg H.P."/>
            <person name="Cantor M.N."/>
            <person name="Hua S.X."/>
        </authorList>
    </citation>
    <scope>NUCLEOTIDE SEQUENCE [LARGE SCALE GENOMIC DNA]</scope>
    <source>
        <strain evidence="1 2">LaAM-08-1</strain>
    </source>
</reference>
<dbReference type="AlphaFoldDB" id="A0A0C9X649"/>
<organism evidence="1 2">
    <name type="scientific">Laccaria amethystina LaAM-08-1</name>
    <dbReference type="NCBI Taxonomy" id="1095629"/>
    <lineage>
        <taxon>Eukaryota</taxon>
        <taxon>Fungi</taxon>
        <taxon>Dikarya</taxon>
        <taxon>Basidiomycota</taxon>
        <taxon>Agaricomycotina</taxon>
        <taxon>Agaricomycetes</taxon>
        <taxon>Agaricomycetidae</taxon>
        <taxon>Agaricales</taxon>
        <taxon>Agaricineae</taxon>
        <taxon>Hydnangiaceae</taxon>
        <taxon>Laccaria</taxon>
    </lineage>
</organism>
<gene>
    <name evidence="1" type="ORF">K443DRAFT_602697</name>
</gene>
<sequence length="132" mass="15219">MVIWITHFTSVSTSIGHSSGLLFTERLYAPTCKRELWYNEAQHFPKQFLHPRPKSNKPMEEFFRTHTGVCKTSYLTFRSHLFLLSFSSTVQRPSEDMTSHPSGVYSCGAHTLIIWCRTWRRGGMGMRGHGGH</sequence>
<name>A0A0C9X649_9AGAR</name>
<accession>A0A0C9X649</accession>
<dbReference type="EMBL" id="KN838624">
    <property type="protein sequence ID" value="KIK00481.1"/>
    <property type="molecule type" value="Genomic_DNA"/>
</dbReference>
<evidence type="ECO:0000313" key="2">
    <source>
        <dbReference type="Proteomes" id="UP000054477"/>
    </source>
</evidence>
<dbReference type="Proteomes" id="UP000054477">
    <property type="component" value="Unassembled WGS sequence"/>
</dbReference>